<dbReference type="EMBL" id="JAUHTB010000038">
    <property type="protein sequence ID" value="MDN4507779.1"/>
    <property type="molecule type" value="Genomic_DNA"/>
</dbReference>
<dbReference type="Proteomes" id="UP001172702">
    <property type="component" value="Unassembled WGS sequence"/>
</dbReference>
<reference evidence="1 4" key="2">
    <citation type="submission" date="2023-07" db="EMBL/GenBank/DDBJ databases">
        <title>Strategy for survival of the halotoleranting strain Dietzia MX2 from the Yakshinskoe mineral salts deposit.</title>
        <authorList>
            <person name="Kharitonova M.A."/>
            <person name="Kupriyanova-Ashina F.G."/>
            <person name="Shakirov T.R."/>
            <person name="Vafina M.S."/>
            <person name="Ilinskaya O.N."/>
        </authorList>
    </citation>
    <scope>NUCLEOTIDE SEQUENCE [LARGE SCALE GENOMIC DNA]</scope>
    <source>
        <strain evidence="1 4">MX2</strain>
    </source>
</reference>
<evidence type="ECO:0000313" key="1">
    <source>
        <dbReference type="EMBL" id="MDN4507779.1"/>
    </source>
</evidence>
<dbReference type="GeneID" id="36307554"/>
<keyword evidence="4" id="KW-1185">Reference proteome</keyword>
<dbReference type="AlphaFoldDB" id="A0A365P8X9"/>
<dbReference type="EMBL" id="QNTT01000030">
    <property type="protein sequence ID" value="RBA33802.1"/>
    <property type="molecule type" value="Genomic_DNA"/>
</dbReference>
<evidence type="ECO:0000313" key="2">
    <source>
        <dbReference type="EMBL" id="RBA33802.1"/>
    </source>
</evidence>
<protein>
    <recommendedName>
        <fullName evidence="5">DUF3800 domain-containing protein</fullName>
    </recommendedName>
</protein>
<comment type="caution">
    <text evidence="2">The sequence shown here is derived from an EMBL/GenBank/DDBJ whole genome shotgun (WGS) entry which is preliminary data.</text>
</comment>
<gene>
    <name evidence="2" type="ORF">DQ226_11635</name>
    <name evidence="1" type="ORF">QYF62_17245</name>
</gene>
<evidence type="ECO:0000313" key="3">
    <source>
        <dbReference type="Proteomes" id="UP000252187"/>
    </source>
</evidence>
<name>A0A365P8X9_9ACTN</name>
<reference evidence="2 3" key="1">
    <citation type="submission" date="2018-06" db="EMBL/GenBank/DDBJ databases">
        <title>Whole genome sequencing of four bacterial strains from South Shetland trench revealing bio-synthetic gene clusters.</title>
        <authorList>
            <person name="Abdel-Mageed W.M."/>
            <person name="Lehri B."/>
            <person name="Jarmusch S.A."/>
            <person name="Miranda K."/>
            <person name="Goodfellow M."/>
            <person name="Jaspars M."/>
            <person name="Karlyshev A.V."/>
        </authorList>
    </citation>
    <scope>NUCLEOTIDE SEQUENCE [LARGE SCALE GENOMIC DNA]</scope>
    <source>
        <strain evidence="2 3">SST1</strain>
    </source>
</reference>
<organism evidence="2 3">
    <name type="scientific">Dietzia maris</name>
    <dbReference type="NCBI Taxonomy" id="37915"/>
    <lineage>
        <taxon>Bacteria</taxon>
        <taxon>Bacillati</taxon>
        <taxon>Actinomycetota</taxon>
        <taxon>Actinomycetes</taxon>
        <taxon>Mycobacteriales</taxon>
        <taxon>Dietziaceae</taxon>
        <taxon>Dietzia</taxon>
    </lineage>
</organism>
<proteinExistence type="predicted"/>
<evidence type="ECO:0008006" key="5">
    <source>
        <dbReference type="Google" id="ProtNLM"/>
    </source>
</evidence>
<sequence>MTSAGMRAFVDESSCVRTDTTQEYLIGAAIVTAGDCDEIREALRHLRLPGQIKPHWTDESDRRRRTITETIADLGSMHVVVAHLSGRNRKTERHRRKCLETLYYELGEADVLDITLERRSDSQDKQDRAHIVSLQNQGWHRGLRISHCRGGDDPLLWIPDAVLGAVNASFSGDVSYIDVLRGSILIEKRTPESLMPESGQSERP</sequence>
<dbReference type="Proteomes" id="UP000252187">
    <property type="component" value="Unassembled WGS sequence"/>
</dbReference>
<accession>A0A365P8X9</accession>
<evidence type="ECO:0000313" key="4">
    <source>
        <dbReference type="Proteomes" id="UP001172702"/>
    </source>
</evidence>
<dbReference type="RefSeq" id="WP_083249842.1">
    <property type="nucleotide sequence ID" value="NZ_JAUHTB010000038.1"/>
</dbReference>